<dbReference type="Proteomes" id="UP001336314">
    <property type="component" value="Unassembled WGS sequence"/>
</dbReference>
<reference evidence="2 3" key="1">
    <citation type="submission" date="2023-07" db="EMBL/GenBank/DDBJ databases">
        <title>Alkalimonas sp., MEB108 novel, alkaliphilic bacterium isolated from Lonar Lake, India.</title>
        <authorList>
            <person name="Joshi A."/>
            <person name="Thite S."/>
        </authorList>
    </citation>
    <scope>NUCLEOTIDE SEQUENCE [LARGE SCALE GENOMIC DNA]</scope>
    <source>
        <strain evidence="2 3">MEB108</strain>
    </source>
</reference>
<comment type="caution">
    <text evidence="2">The sequence shown here is derived from an EMBL/GenBank/DDBJ whole genome shotgun (WGS) entry which is preliminary data.</text>
</comment>
<evidence type="ECO:0000313" key="2">
    <source>
        <dbReference type="EMBL" id="MEE2001331.1"/>
    </source>
</evidence>
<protein>
    <submittedName>
        <fullName evidence="2">PEP-CTERM sorting domain-containing protein</fullName>
    </submittedName>
</protein>
<dbReference type="RefSeq" id="WP_330128432.1">
    <property type="nucleotide sequence ID" value="NZ_JAUHLI010000006.1"/>
</dbReference>
<feature type="chain" id="PRO_5047535117" evidence="1">
    <location>
        <begin position="19"/>
        <end position="189"/>
    </location>
</feature>
<sequence>MKSFVMIVVLLCSFQLKALPLHYFGDFTGSGHYQGTVTSASSWVNPPLFALNSWSEQVNLWGFEATAGDLLSVDMLTGSDFVGGFSIYFGEITAQDLLLGLFNNSGNTGSALYVGGTSTFMADSWVHDLVLGTTGFYTLVAGGKSGLGFGTEYNYVLNVVQTSATAVSEPASLALLLSSLLFVGFARRR</sequence>
<dbReference type="EMBL" id="JAUHLI010000006">
    <property type="protein sequence ID" value="MEE2001331.1"/>
    <property type="molecule type" value="Genomic_DNA"/>
</dbReference>
<dbReference type="NCBIfam" id="TIGR02595">
    <property type="entry name" value="PEP_CTERM"/>
    <property type="match status" value="1"/>
</dbReference>
<feature type="signal peptide" evidence="1">
    <location>
        <begin position="1"/>
        <end position="18"/>
    </location>
</feature>
<proteinExistence type="predicted"/>
<name>A0ABU7J4A4_9GAMM</name>
<evidence type="ECO:0000313" key="3">
    <source>
        <dbReference type="Proteomes" id="UP001336314"/>
    </source>
</evidence>
<gene>
    <name evidence="2" type="ORF">QWY20_07690</name>
</gene>
<organism evidence="2 3">
    <name type="scientific">Alkalimonas cellulosilytica</name>
    <dbReference type="NCBI Taxonomy" id="3058395"/>
    <lineage>
        <taxon>Bacteria</taxon>
        <taxon>Pseudomonadati</taxon>
        <taxon>Pseudomonadota</taxon>
        <taxon>Gammaproteobacteria</taxon>
        <taxon>Alkalimonas</taxon>
    </lineage>
</organism>
<dbReference type="InterPro" id="IPR013424">
    <property type="entry name" value="Ice-binding_C"/>
</dbReference>
<keyword evidence="3" id="KW-1185">Reference proteome</keyword>
<accession>A0ABU7J4A4</accession>
<keyword evidence="1" id="KW-0732">Signal</keyword>
<evidence type="ECO:0000256" key="1">
    <source>
        <dbReference type="SAM" id="SignalP"/>
    </source>
</evidence>